<proteinExistence type="inferred from homology"/>
<feature type="region of interest" description="Disordered" evidence="2">
    <location>
        <begin position="519"/>
        <end position="545"/>
    </location>
</feature>
<dbReference type="Gene3D" id="3.30.70.1170">
    <property type="entry name" value="Sun protein, domain 3"/>
    <property type="match status" value="1"/>
</dbReference>
<evidence type="ECO:0000256" key="2">
    <source>
        <dbReference type="SAM" id="MobiDB-lite"/>
    </source>
</evidence>
<comment type="caution">
    <text evidence="1">Lacks conserved residue(s) required for the propagation of feature annotation.</text>
</comment>
<feature type="region of interest" description="Disordered" evidence="2">
    <location>
        <begin position="557"/>
        <end position="594"/>
    </location>
</feature>
<dbReference type="Pfam" id="PF21148">
    <property type="entry name" value="NSUN5_fdxn-like"/>
    <property type="match status" value="1"/>
</dbReference>
<comment type="caution">
    <text evidence="4">The sequence shown here is derived from an EMBL/GenBank/DDBJ whole genome shotgun (WGS) entry which is preliminary data.</text>
</comment>
<reference evidence="4" key="1">
    <citation type="submission" date="2023-05" db="EMBL/GenBank/DDBJ databases">
        <authorList>
            <person name="Stuckert A."/>
        </authorList>
    </citation>
    <scope>NUCLEOTIDE SEQUENCE</scope>
</reference>
<keyword evidence="1" id="KW-0489">Methyltransferase</keyword>
<name>A0ABN9FTI1_9NEOB</name>
<dbReference type="Gene3D" id="3.40.50.150">
    <property type="entry name" value="Vaccinia Virus protein VP39"/>
    <property type="match status" value="1"/>
</dbReference>
<accession>A0ABN9FTI1</accession>
<feature type="compositionally biased region" description="Polar residues" evidence="2">
    <location>
        <begin position="534"/>
        <end position="545"/>
    </location>
</feature>
<dbReference type="PANTHER" id="PTHR14663:SF2">
    <property type="entry name" value="METHYLTRANSFERASE NSUN7-RELATED"/>
    <property type="match status" value="1"/>
</dbReference>
<dbReference type="InterPro" id="IPR042620">
    <property type="entry name" value="NSUN7"/>
</dbReference>
<sequence>MEPLSNVTTVDFTGGSSTWSTEKVNYPDQVFFNAARIFQHIHRTKPPDKILVSYGSDSGMPLPDFKDERLQRWSYELAFNALKYQDLLETILLVSGFYQSQPLPDEMTSLVVVMLYDFQDHKFQPRYISNNDEVIEDVREVENFLCGYKTKLAAALAKCRIKYSAPTIEYILPETVRKQEQRASMVPLYAWINTAKVSLTEVLNMLKKEGFTQVESPSDLDGYKYCLDEHCQDLLVFPTHLKEELSSMDMFIDYKIVLQDKSHSVAAHTVKALHNMDSDIIVANPFPDFTIAHLSVLTSQGMCSIYVCGVKSESRDEEMQEIFKNMECKNVKMLKESFTDIDHSDPRLQKASLILLLPQCSGSGVSNPVEFILNEHGDTSLLQDLSQGSVSAERLNNLAKQQLSEMNHAMKFNKVHTIVYCTRSVYQQENENVISQALQFKMDGTKVKPYRLSPPVISVCPPAEMETACDKFFKMDPSNNCNGCFLAVMTRETAPSQSVSPEDILARAAAKGLLSGIQFAKSPRKDDKKKKSKAQNLKTTPAISNAQAKINEFLNRENNLMSPRTPKDQHDRSSSHKNYTDSLQLTKAPKQSGIPIMSVTMKNPSNFSFLSKNRETSAIRPKPEDKMIPLKPVQIMLPPVTVPFQYSSPPDVKNRSPVHYHHQRWHSGIRCSPQDPFITAVPFVGKTKESTPWTAVRHPKPWH</sequence>
<keyword evidence="1" id="KW-0808">Transferase</keyword>
<feature type="domain" description="SAM-dependent MTase RsmB/NOP-type" evidence="3">
    <location>
        <begin position="178"/>
        <end position="492"/>
    </location>
</feature>
<keyword evidence="1" id="KW-0949">S-adenosyl-L-methionine</keyword>
<keyword evidence="1" id="KW-0694">RNA-binding</keyword>
<organism evidence="4 5">
    <name type="scientific">Staurois parvus</name>
    <dbReference type="NCBI Taxonomy" id="386267"/>
    <lineage>
        <taxon>Eukaryota</taxon>
        <taxon>Metazoa</taxon>
        <taxon>Chordata</taxon>
        <taxon>Craniata</taxon>
        <taxon>Vertebrata</taxon>
        <taxon>Euteleostomi</taxon>
        <taxon>Amphibia</taxon>
        <taxon>Batrachia</taxon>
        <taxon>Anura</taxon>
        <taxon>Neobatrachia</taxon>
        <taxon>Ranoidea</taxon>
        <taxon>Ranidae</taxon>
        <taxon>Staurois</taxon>
    </lineage>
</organism>
<keyword evidence="5" id="KW-1185">Reference proteome</keyword>
<dbReference type="InterPro" id="IPR029063">
    <property type="entry name" value="SAM-dependent_MTases_sf"/>
</dbReference>
<protein>
    <recommendedName>
        <fullName evidence="3">SAM-dependent MTase RsmB/NOP-type domain-containing protein</fullName>
    </recommendedName>
</protein>
<dbReference type="PROSITE" id="PS51686">
    <property type="entry name" value="SAM_MT_RSMB_NOP"/>
    <property type="match status" value="1"/>
</dbReference>
<dbReference type="InterPro" id="IPR001678">
    <property type="entry name" value="MeTrfase_RsmB-F_NOP2_dom"/>
</dbReference>
<evidence type="ECO:0000313" key="5">
    <source>
        <dbReference type="Proteomes" id="UP001162483"/>
    </source>
</evidence>
<dbReference type="InterPro" id="IPR049561">
    <property type="entry name" value="NSUN5_7_fdxn-like"/>
</dbReference>
<feature type="compositionally biased region" description="Basic and acidic residues" evidence="2">
    <location>
        <begin position="565"/>
        <end position="574"/>
    </location>
</feature>
<evidence type="ECO:0000313" key="4">
    <source>
        <dbReference type="EMBL" id="CAI9600386.1"/>
    </source>
</evidence>
<evidence type="ECO:0000259" key="3">
    <source>
        <dbReference type="PROSITE" id="PS51686"/>
    </source>
</evidence>
<gene>
    <name evidence="4" type="ORF">SPARVUS_LOCUS12736793</name>
</gene>
<evidence type="ECO:0000256" key="1">
    <source>
        <dbReference type="PROSITE-ProRule" id="PRU01023"/>
    </source>
</evidence>
<feature type="compositionally biased region" description="Polar residues" evidence="2">
    <location>
        <begin position="576"/>
        <end position="585"/>
    </location>
</feature>
<dbReference type="EMBL" id="CATNWA010017426">
    <property type="protein sequence ID" value="CAI9600386.1"/>
    <property type="molecule type" value="Genomic_DNA"/>
</dbReference>
<dbReference type="PANTHER" id="PTHR14663">
    <property type="entry name" value="METHYLTRANSFERASE NSUN7-RELATED"/>
    <property type="match status" value="1"/>
</dbReference>
<dbReference type="SUPFAM" id="SSF53335">
    <property type="entry name" value="S-adenosyl-L-methionine-dependent methyltransferases"/>
    <property type="match status" value="1"/>
</dbReference>
<dbReference type="Proteomes" id="UP001162483">
    <property type="component" value="Unassembled WGS sequence"/>
</dbReference>
<comment type="similarity">
    <text evidence="1">Belongs to the class I-like SAM-binding methyltransferase superfamily. RsmB/NOP family.</text>
</comment>